<proteinExistence type="inferred from homology"/>
<evidence type="ECO:0000259" key="8">
    <source>
        <dbReference type="Pfam" id="PF00710"/>
    </source>
</evidence>
<accession>A0A512AV60</accession>
<feature type="binding site" evidence="5">
    <location>
        <position position="73"/>
    </location>
    <ligand>
        <name>substrate</name>
    </ligand>
</feature>
<feature type="domain" description="Asparaginase/glutaminase C-terminal" evidence="9">
    <location>
        <begin position="230"/>
        <end position="344"/>
    </location>
</feature>
<dbReference type="SFLD" id="SFLDS00057">
    <property type="entry name" value="Glutaminase/Asparaginase"/>
    <property type="match status" value="1"/>
</dbReference>
<dbReference type="FunFam" id="3.40.50.1170:FF:000001">
    <property type="entry name" value="L-asparaginase 2"/>
    <property type="match status" value="1"/>
</dbReference>
<evidence type="ECO:0000259" key="9">
    <source>
        <dbReference type="Pfam" id="PF17763"/>
    </source>
</evidence>
<dbReference type="OrthoDB" id="9788068at2"/>
<dbReference type="InterPro" id="IPR027473">
    <property type="entry name" value="L-asparaginase_C"/>
</dbReference>
<reference evidence="10 11" key="1">
    <citation type="submission" date="2019-07" db="EMBL/GenBank/DDBJ databases">
        <title>Whole genome shotgun sequence of Adhaeribacter aerolatus NBRC 106133.</title>
        <authorList>
            <person name="Hosoyama A."/>
            <person name="Uohara A."/>
            <person name="Ohji S."/>
            <person name="Ichikawa N."/>
        </authorList>
    </citation>
    <scope>NUCLEOTIDE SEQUENCE [LARGE SCALE GENOMIC DNA]</scope>
    <source>
        <strain evidence="10 11">NBRC 106133</strain>
    </source>
</reference>
<dbReference type="InterPro" id="IPR041725">
    <property type="entry name" value="L-asparaginase_I"/>
</dbReference>
<dbReference type="GO" id="GO:0004067">
    <property type="term" value="F:asparaginase activity"/>
    <property type="evidence" value="ECO:0007669"/>
    <property type="project" value="UniProtKB-UniRule"/>
</dbReference>
<dbReference type="EMBL" id="BJYS01000007">
    <property type="protein sequence ID" value="GEO03611.1"/>
    <property type="molecule type" value="Genomic_DNA"/>
</dbReference>
<dbReference type="EC" id="3.5.1.1" evidence="2"/>
<dbReference type="FunFam" id="3.40.50.40:FF:000001">
    <property type="entry name" value="L-asparaginase 1"/>
    <property type="match status" value="1"/>
</dbReference>
<feature type="active site" evidence="6">
    <location>
        <position position="28"/>
    </location>
</feature>
<evidence type="ECO:0000256" key="2">
    <source>
        <dbReference type="ARBA" id="ARBA00012920"/>
    </source>
</evidence>
<dbReference type="Gene3D" id="3.40.50.40">
    <property type="match status" value="1"/>
</dbReference>
<dbReference type="NCBIfam" id="TIGR00519">
    <property type="entry name" value="asnASE_I"/>
    <property type="match status" value="1"/>
</dbReference>
<evidence type="ECO:0000313" key="11">
    <source>
        <dbReference type="Proteomes" id="UP000321532"/>
    </source>
</evidence>
<name>A0A512AV60_9BACT</name>
<evidence type="ECO:0000313" key="10">
    <source>
        <dbReference type="EMBL" id="GEO03611.1"/>
    </source>
</evidence>
<dbReference type="InterPro" id="IPR006034">
    <property type="entry name" value="Asparaginase/glutaminase-like"/>
</dbReference>
<dbReference type="Pfam" id="PF17763">
    <property type="entry name" value="Asparaginase_C"/>
    <property type="match status" value="1"/>
</dbReference>
<keyword evidence="3" id="KW-0378">Hydrolase</keyword>
<comment type="similarity">
    <text evidence="1">Belongs to the asparaginase 1 family.</text>
</comment>
<evidence type="ECO:0000256" key="6">
    <source>
        <dbReference type="PROSITE-ProRule" id="PRU10099"/>
    </source>
</evidence>
<gene>
    <name evidence="10" type="primary">ansA_1</name>
    <name evidence="10" type="ORF">AAE02nite_12750</name>
</gene>
<feature type="active site" evidence="7">
    <location>
        <position position="104"/>
    </location>
</feature>
<evidence type="ECO:0000256" key="5">
    <source>
        <dbReference type="PIRSR" id="PIRSR001220-2"/>
    </source>
</evidence>
<feature type="active site" description="O-isoaspartyl threonine intermediate" evidence="4">
    <location>
        <position position="28"/>
    </location>
</feature>
<dbReference type="PIRSF" id="PIRSF500176">
    <property type="entry name" value="L_ASNase"/>
    <property type="match status" value="1"/>
</dbReference>
<dbReference type="PANTHER" id="PTHR11707:SF28">
    <property type="entry name" value="60 KDA LYSOPHOSPHOLIPASE"/>
    <property type="match status" value="1"/>
</dbReference>
<protein>
    <recommendedName>
        <fullName evidence="2">asparaginase</fullName>
        <ecNumber evidence="2">3.5.1.1</ecNumber>
    </recommendedName>
</protein>
<evidence type="ECO:0000256" key="3">
    <source>
        <dbReference type="ARBA" id="ARBA00022801"/>
    </source>
</evidence>
<feature type="domain" description="L-asparaginase N-terminal" evidence="8">
    <location>
        <begin position="20"/>
        <end position="209"/>
    </location>
</feature>
<dbReference type="Pfam" id="PF00710">
    <property type="entry name" value="Asparaginase"/>
    <property type="match status" value="1"/>
</dbReference>
<dbReference type="InterPro" id="IPR020827">
    <property type="entry name" value="Asparaginase/glutaminase_AS1"/>
</dbReference>
<dbReference type="PIRSF" id="PIRSF001220">
    <property type="entry name" value="L-ASNase_gatD"/>
    <property type="match status" value="1"/>
</dbReference>
<dbReference type="PRINTS" id="PR00139">
    <property type="entry name" value="ASNGLNASE"/>
</dbReference>
<dbReference type="PROSITE" id="PS00917">
    <property type="entry name" value="ASN_GLN_ASE_2"/>
    <property type="match status" value="1"/>
</dbReference>
<evidence type="ECO:0000256" key="7">
    <source>
        <dbReference type="PROSITE-ProRule" id="PRU10100"/>
    </source>
</evidence>
<dbReference type="Gene3D" id="3.40.50.1170">
    <property type="entry name" value="L-asparaginase, N-terminal domain"/>
    <property type="match status" value="1"/>
</dbReference>
<comment type="caution">
    <text evidence="10">The sequence shown here is derived from an EMBL/GenBank/DDBJ whole genome shotgun (WGS) entry which is preliminary data.</text>
</comment>
<dbReference type="PROSITE" id="PS51732">
    <property type="entry name" value="ASN_GLN_ASE_3"/>
    <property type="match status" value="1"/>
</dbReference>
<dbReference type="InterPro" id="IPR027474">
    <property type="entry name" value="L-asparaginase_N"/>
</dbReference>
<dbReference type="GO" id="GO:0009066">
    <property type="term" value="P:aspartate family amino acid metabolic process"/>
    <property type="evidence" value="ECO:0007669"/>
    <property type="project" value="UniProtKB-ARBA"/>
</dbReference>
<dbReference type="InterPro" id="IPR027475">
    <property type="entry name" value="Asparaginase/glutaminase_AS2"/>
</dbReference>
<dbReference type="RefSeq" id="WP_146896145.1">
    <property type="nucleotide sequence ID" value="NZ_BJYS01000007.1"/>
</dbReference>
<dbReference type="SMART" id="SM00870">
    <property type="entry name" value="Asparaginase"/>
    <property type="match status" value="1"/>
</dbReference>
<dbReference type="InterPro" id="IPR037152">
    <property type="entry name" value="L-asparaginase_N_sf"/>
</dbReference>
<dbReference type="CDD" id="cd08963">
    <property type="entry name" value="L-asparaginase_I"/>
    <property type="match status" value="1"/>
</dbReference>
<dbReference type="PANTHER" id="PTHR11707">
    <property type="entry name" value="L-ASPARAGINASE"/>
    <property type="match status" value="1"/>
</dbReference>
<organism evidence="10 11">
    <name type="scientific">Adhaeribacter aerolatus</name>
    <dbReference type="NCBI Taxonomy" id="670289"/>
    <lineage>
        <taxon>Bacteria</taxon>
        <taxon>Pseudomonadati</taxon>
        <taxon>Bacteroidota</taxon>
        <taxon>Cytophagia</taxon>
        <taxon>Cytophagales</taxon>
        <taxon>Hymenobacteraceae</taxon>
        <taxon>Adhaeribacter</taxon>
    </lineage>
</organism>
<dbReference type="AlphaFoldDB" id="A0A512AV60"/>
<sequence length="358" mass="39732">MALRKINLNTALTLEPEGSVLLIYTGGTIGMIYDRTGSHLVPFNFEEILVRVPELRQLNIALSLISYDEPIDSSDITEEDWIKLAAIIQENYEDYDGFVILHGTDTMAYSASALSYLLENLQKPVVFTGAQVPIGKMRTDARENLITALEVAVSTRKGRCIVPEVCIMFGRLLLRGNRSKKVESRQFNAFRSSNYPPLAHAGVNIEYHSMVLLPFPTGTFKAHQKLEKNIVRLRLFPGLAERVIRNLLATKGLKGVVLESYGSGNAPTAPWFLNAIREAVDRGTFILNVSQCDGGRVEQGMYQTSKFLSDLGVIGGYDITSEAAVTKLMFVLGQGWSPEQSRKMLESNLRGEISLEPL</sequence>
<dbReference type="InterPro" id="IPR036152">
    <property type="entry name" value="Asp/glu_Ase-like_sf"/>
</dbReference>
<keyword evidence="11" id="KW-1185">Reference proteome</keyword>
<dbReference type="SUPFAM" id="SSF53774">
    <property type="entry name" value="Glutaminase/Asparaginase"/>
    <property type="match status" value="1"/>
</dbReference>
<dbReference type="InterPro" id="IPR040919">
    <property type="entry name" value="Asparaginase_C"/>
</dbReference>
<dbReference type="PROSITE" id="PS00144">
    <property type="entry name" value="ASN_GLN_ASE_1"/>
    <property type="match status" value="1"/>
</dbReference>
<evidence type="ECO:0000256" key="1">
    <source>
        <dbReference type="ARBA" id="ARBA00010518"/>
    </source>
</evidence>
<dbReference type="Proteomes" id="UP000321532">
    <property type="component" value="Unassembled WGS sequence"/>
</dbReference>
<evidence type="ECO:0000256" key="4">
    <source>
        <dbReference type="PIRSR" id="PIRSR001220-1"/>
    </source>
</evidence>
<dbReference type="InterPro" id="IPR006033">
    <property type="entry name" value="AsnA_fam"/>
</dbReference>
<feature type="binding site" evidence="5">
    <location>
        <begin position="104"/>
        <end position="105"/>
    </location>
    <ligand>
        <name>substrate</name>
    </ligand>
</feature>